<sequence>MALVSPRCIVFFSLQATVGVGCFGSISSGSFVRSVCRFSEKSGCCVTSSCFGSFIPFWVALSSVDSGLAAVLQALDPLLFGDVTAGGHSVLPTRSSFQEQIELLDVLTVEVSKNYNASWTKRESASSCELDGLSSQWWRSVLCLLRLLAMKATGRTLQGFICNFYVSCECLCKISSVILYIHI</sequence>
<reference evidence="1" key="2">
    <citation type="journal article" date="2015" name="Data Brief">
        <title>Shoot transcriptome of the giant reed, Arundo donax.</title>
        <authorList>
            <person name="Barrero R.A."/>
            <person name="Guerrero F.D."/>
            <person name="Moolhuijzen P."/>
            <person name="Goolsby J.A."/>
            <person name="Tidwell J."/>
            <person name="Bellgard S.E."/>
            <person name="Bellgard M.I."/>
        </authorList>
    </citation>
    <scope>NUCLEOTIDE SEQUENCE</scope>
    <source>
        <tissue evidence="1">Shoot tissue taken approximately 20 cm above the soil surface</tissue>
    </source>
</reference>
<dbReference type="PROSITE" id="PS51257">
    <property type="entry name" value="PROKAR_LIPOPROTEIN"/>
    <property type="match status" value="1"/>
</dbReference>
<name>A0A0A9DEM4_ARUDO</name>
<proteinExistence type="predicted"/>
<organism evidence="1">
    <name type="scientific">Arundo donax</name>
    <name type="common">Giant reed</name>
    <name type="synonym">Donax arundinaceus</name>
    <dbReference type="NCBI Taxonomy" id="35708"/>
    <lineage>
        <taxon>Eukaryota</taxon>
        <taxon>Viridiplantae</taxon>
        <taxon>Streptophyta</taxon>
        <taxon>Embryophyta</taxon>
        <taxon>Tracheophyta</taxon>
        <taxon>Spermatophyta</taxon>
        <taxon>Magnoliopsida</taxon>
        <taxon>Liliopsida</taxon>
        <taxon>Poales</taxon>
        <taxon>Poaceae</taxon>
        <taxon>PACMAD clade</taxon>
        <taxon>Arundinoideae</taxon>
        <taxon>Arundineae</taxon>
        <taxon>Arundo</taxon>
    </lineage>
</organism>
<dbReference type="AlphaFoldDB" id="A0A0A9DEM4"/>
<accession>A0A0A9DEM4</accession>
<evidence type="ECO:0000313" key="1">
    <source>
        <dbReference type="EMBL" id="JAD82202.1"/>
    </source>
</evidence>
<reference evidence="1" key="1">
    <citation type="submission" date="2014-09" db="EMBL/GenBank/DDBJ databases">
        <authorList>
            <person name="Magalhaes I.L.F."/>
            <person name="Oliveira U."/>
            <person name="Santos F.R."/>
            <person name="Vidigal T.H.D.A."/>
            <person name="Brescovit A.D."/>
            <person name="Santos A.J."/>
        </authorList>
    </citation>
    <scope>NUCLEOTIDE SEQUENCE</scope>
    <source>
        <tissue evidence="1">Shoot tissue taken approximately 20 cm above the soil surface</tissue>
    </source>
</reference>
<dbReference type="EMBL" id="GBRH01215693">
    <property type="protein sequence ID" value="JAD82202.1"/>
    <property type="molecule type" value="Transcribed_RNA"/>
</dbReference>
<protein>
    <submittedName>
        <fullName evidence="1">Uncharacterized protein</fullName>
    </submittedName>
</protein>